<feature type="transmembrane region" description="Helical" evidence="7">
    <location>
        <begin position="108"/>
        <end position="129"/>
    </location>
</feature>
<evidence type="ECO:0000256" key="7">
    <source>
        <dbReference type="SAM" id="Phobius"/>
    </source>
</evidence>
<dbReference type="STRING" id="1797533.A2731_03010"/>
<dbReference type="GO" id="GO:0009103">
    <property type="term" value="P:lipopolysaccharide biosynthetic process"/>
    <property type="evidence" value="ECO:0007669"/>
    <property type="project" value="TreeGrafter"/>
</dbReference>
<reference evidence="8 9" key="1">
    <citation type="journal article" date="2016" name="Nat. Commun.">
        <title>Thousands of microbial genomes shed light on interconnected biogeochemical processes in an aquifer system.</title>
        <authorList>
            <person name="Anantharaman K."/>
            <person name="Brown C.T."/>
            <person name="Hug L.A."/>
            <person name="Sharon I."/>
            <person name="Castelle C.J."/>
            <person name="Probst A.J."/>
            <person name="Thomas B.C."/>
            <person name="Singh A."/>
            <person name="Wilkins M.J."/>
            <person name="Karaoz U."/>
            <person name="Brodie E.L."/>
            <person name="Williams K.H."/>
            <person name="Hubbard S.S."/>
            <person name="Banfield J.F."/>
        </authorList>
    </citation>
    <scope>NUCLEOTIDE SEQUENCE [LARGE SCALE GENOMIC DNA]</scope>
</reference>
<feature type="transmembrane region" description="Helical" evidence="7">
    <location>
        <begin position="316"/>
        <end position="337"/>
    </location>
</feature>
<dbReference type="GO" id="GO:0071555">
    <property type="term" value="P:cell wall organization"/>
    <property type="evidence" value="ECO:0007669"/>
    <property type="project" value="TreeGrafter"/>
</dbReference>
<evidence type="ECO:0000256" key="3">
    <source>
        <dbReference type="ARBA" id="ARBA00022679"/>
    </source>
</evidence>
<feature type="transmembrane region" description="Helical" evidence="7">
    <location>
        <begin position="47"/>
        <end position="66"/>
    </location>
</feature>
<keyword evidence="5 7" id="KW-1133">Transmembrane helix</keyword>
<keyword evidence="2" id="KW-1003">Cell membrane</keyword>
<feature type="transmembrane region" description="Helical" evidence="7">
    <location>
        <begin position="78"/>
        <end position="96"/>
    </location>
</feature>
<gene>
    <name evidence="8" type="ORF">A2731_03010</name>
</gene>
<dbReference type="CDD" id="cd06853">
    <property type="entry name" value="GT_WecA_like"/>
    <property type="match status" value="1"/>
</dbReference>
<evidence type="ECO:0000313" key="9">
    <source>
        <dbReference type="Proteomes" id="UP000176241"/>
    </source>
</evidence>
<evidence type="ECO:0000256" key="1">
    <source>
        <dbReference type="ARBA" id="ARBA00004651"/>
    </source>
</evidence>
<feature type="transmembrane region" description="Helical" evidence="7">
    <location>
        <begin position="135"/>
        <end position="155"/>
    </location>
</feature>
<dbReference type="InterPro" id="IPR000715">
    <property type="entry name" value="Glycosyl_transferase_4"/>
</dbReference>
<organism evidence="8 9">
    <name type="scientific">Candidatus Buchananbacteria bacterium RIFCSPHIGHO2_01_FULL_39_8</name>
    <dbReference type="NCBI Taxonomy" id="1797533"/>
    <lineage>
        <taxon>Bacteria</taxon>
        <taxon>Candidatus Buchananiibacteriota</taxon>
    </lineage>
</organism>
<evidence type="ECO:0000256" key="6">
    <source>
        <dbReference type="ARBA" id="ARBA00023136"/>
    </source>
</evidence>
<comment type="subcellular location">
    <subcellularLocation>
        <location evidence="1">Cell membrane</location>
        <topology evidence="1">Multi-pass membrane protein</topology>
    </subcellularLocation>
</comment>
<dbReference type="AlphaFoldDB" id="A0A1G1XWP0"/>
<dbReference type="GO" id="GO:0044038">
    <property type="term" value="P:cell wall macromolecule biosynthetic process"/>
    <property type="evidence" value="ECO:0007669"/>
    <property type="project" value="TreeGrafter"/>
</dbReference>
<evidence type="ECO:0000256" key="4">
    <source>
        <dbReference type="ARBA" id="ARBA00022692"/>
    </source>
</evidence>
<sequence length="347" mass="38329">MSYYLLPFWSALILSIILTPLIRKLALKWQIVDYPTPRKIHSRPTPLLGGVAIFLSFTLMTLVFWYLGRITDVKISNFQVLTLLIASLILIIGGFLDDKYNLKPQYQFIFPLLAILLVIYSGIKIQYITNPFGGVIEFFTTAGIILAAIWLLGMIYTTKFLDGLDGLVSGVTFIGALIIFVVSLYWDVPLSGTSVLAIILAGATLGFLPANWHPAKIFLGEGGSIFCGFMLGVLAIISGSKVATALLIMGIPILDVAWVIIRRIWQGRSPTKGDRKHLHFRLLDIGLSHPQAVIFLLFLTGIFGTTSLFLHTKGKIIALIVLALIMIIIALALFSIYKSRNKPHTLA</sequence>
<comment type="caution">
    <text evidence="8">The sequence shown here is derived from an EMBL/GenBank/DDBJ whole genome shotgun (WGS) entry which is preliminary data.</text>
</comment>
<dbReference type="Proteomes" id="UP000176241">
    <property type="component" value="Unassembled WGS sequence"/>
</dbReference>
<dbReference type="PANTHER" id="PTHR22926">
    <property type="entry name" value="PHOSPHO-N-ACETYLMURAMOYL-PENTAPEPTIDE-TRANSFERASE"/>
    <property type="match status" value="1"/>
</dbReference>
<feature type="transmembrane region" description="Helical" evidence="7">
    <location>
        <begin position="243"/>
        <end position="261"/>
    </location>
</feature>
<keyword evidence="4 7" id="KW-0812">Transmembrane</keyword>
<dbReference type="Pfam" id="PF00953">
    <property type="entry name" value="Glycos_transf_4"/>
    <property type="match status" value="1"/>
</dbReference>
<feature type="transmembrane region" description="Helical" evidence="7">
    <location>
        <begin position="192"/>
        <end position="210"/>
    </location>
</feature>
<protein>
    <recommendedName>
        <fullName evidence="10">Undecaprenyl-phosphate alpha-N-acetylglucosaminyl 1-phosphate transferase</fullName>
    </recommendedName>
</protein>
<feature type="transmembrane region" description="Helical" evidence="7">
    <location>
        <begin position="217"/>
        <end position="237"/>
    </location>
</feature>
<dbReference type="GO" id="GO:0005886">
    <property type="term" value="C:plasma membrane"/>
    <property type="evidence" value="ECO:0007669"/>
    <property type="project" value="UniProtKB-SubCell"/>
</dbReference>
<keyword evidence="6 7" id="KW-0472">Membrane</keyword>
<keyword evidence="3" id="KW-0808">Transferase</keyword>
<evidence type="ECO:0000313" key="8">
    <source>
        <dbReference type="EMBL" id="OGY44489.1"/>
    </source>
</evidence>
<dbReference type="EMBL" id="MHIC01000028">
    <property type="protein sequence ID" value="OGY44489.1"/>
    <property type="molecule type" value="Genomic_DNA"/>
</dbReference>
<dbReference type="PANTHER" id="PTHR22926:SF3">
    <property type="entry name" value="UNDECAPRENYL-PHOSPHATE ALPHA-N-ACETYLGLUCOSAMINYL 1-PHOSPHATE TRANSFERASE"/>
    <property type="match status" value="1"/>
</dbReference>
<accession>A0A1G1XWP0</accession>
<evidence type="ECO:0000256" key="5">
    <source>
        <dbReference type="ARBA" id="ARBA00022989"/>
    </source>
</evidence>
<proteinExistence type="predicted"/>
<feature type="transmembrane region" description="Helical" evidence="7">
    <location>
        <begin position="6"/>
        <end position="26"/>
    </location>
</feature>
<evidence type="ECO:0008006" key="10">
    <source>
        <dbReference type="Google" id="ProtNLM"/>
    </source>
</evidence>
<name>A0A1G1XWP0_9BACT</name>
<feature type="transmembrane region" description="Helical" evidence="7">
    <location>
        <begin position="167"/>
        <end position="186"/>
    </location>
</feature>
<evidence type="ECO:0000256" key="2">
    <source>
        <dbReference type="ARBA" id="ARBA00022475"/>
    </source>
</evidence>
<feature type="transmembrane region" description="Helical" evidence="7">
    <location>
        <begin position="282"/>
        <end position="304"/>
    </location>
</feature>
<dbReference type="GO" id="GO:0016780">
    <property type="term" value="F:phosphotransferase activity, for other substituted phosphate groups"/>
    <property type="evidence" value="ECO:0007669"/>
    <property type="project" value="InterPro"/>
</dbReference>